<dbReference type="InterPro" id="IPR000551">
    <property type="entry name" value="MerR-type_HTH_dom"/>
</dbReference>
<dbReference type="InterPro" id="IPR047057">
    <property type="entry name" value="MerR_fam"/>
</dbReference>
<name>A0ABT6RXH0_9ACTN</name>
<feature type="region of interest" description="Disordered" evidence="2">
    <location>
        <begin position="138"/>
        <end position="159"/>
    </location>
</feature>
<sequence>METNREALMDTSRPAQPARRRRAMTVGELSRRTGVTVKALREYTDLGLICTLGRSPANYRLYDTDALWCVRFIGELRGLGLTVAEIRRLTTTGADGTGRMVGSHLAELLRRSRERMRQRIAAQQQILDRIEKFEAEHQTDLAEGDLRRPGDPHGCDRRT</sequence>
<evidence type="ECO:0000259" key="3">
    <source>
        <dbReference type="PROSITE" id="PS50937"/>
    </source>
</evidence>
<dbReference type="Pfam" id="PF13411">
    <property type="entry name" value="MerR_1"/>
    <property type="match status" value="1"/>
</dbReference>
<evidence type="ECO:0000313" key="4">
    <source>
        <dbReference type="EMBL" id="MDI3389127.1"/>
    </source>
</evidence>
<dbReference type="Gene3D" id="1.10.1660.10">
    <property type="match status" value="1"/>
</dbReference>
<protein>
    <submittedName>
        <fullName evidence="4">MerR family transcriptional regulator</fullName>
    </submittedName>
</protein>
<keyword evidence="1" id="KW-0238">DNA-binding</keyword>
<dbReference type="PROSITE" id="PS50937">
    <property type="entry name" value="HTH_MERR_2"/>
    <property type="match status" value="1"/>
</dbReference>
<dbReference type="SMART" id="SM00422">
    <property type="entry name" value="HTH_MERR"/>
    <property type="match status" value="1"/>
</dbReference>
<evidence type="ECO:0000256" key="1">
    <source>
        <dbReference type="ARBA" id="ARBA00023125"/>
    </source>
</evidence>
<dbReference type="RefSeq" id="WP_282515585.1">
    <property type="nucleotide sequence ID" value="NZ_JASCIR010000023.1"/>
</dbReference>
<feature type="region of interest" description="Disordered" evidence="2">
    <location>
        <begin position="1"/>
        <end position="20"/>
    </location>
</feature>
<reference evidence="4 5" key="1">
    <citation type="submission" date="2023-05" db="EMBL/GenBank/DDBJ databases">
        <title>Draft genome sequence of Streptomyces sp. B-S-A8 isolated from a cave soil in Thailand.</title>
        <authorList>
            <person name="Chamroensaksri N."/>
            <person name="Muangham S."/>
        </authorList>
    </citation>
    <scope>NUCLEOTIDE SEQUENCE [LARGE SCALE GENOMIC DNA]</scope>
    <source>
        <strain evidence="4 5">B-S-A8</strain>
    </source>
</reference>
<evidence type="ECO:0000256" key="2">
    <source>
        <dbReference type="SAM" id="MobiDB-lite"/>
    </source>
</evidence>
<comment type="caution">
    <text evidence="4">The sequence shown here is derived from an EMBL/GenBank/DDBJ whole genome shotgun (WGS) entry which is preliminary data.</text>
</comment>
<feature type="domain" description="HTH merR-type" evidence="3">
    <location>
        <begin position="23"/>
        <end position="92"/>
    </location>
</feature>
<dbReference type="PRINTS" id="PR00040">
    <property type="entry name" value="HTHMERR"/>
</dbReference>
<gene>
    <name evidence="4" type="ORF">QIS99_23440</name>
</gene>
<evidence type="ECO:0000313" key="5">
    <source>
        <dbReference type="Proteomes" id="UP001224661"/>
    </source>
</evidence>
<accession>A0ABT6RXH0</accession>
<dbReference type="SUPFAM" id="SSF46955">
    <property type="entry name" value="Putative DNA-binding domain"/>
    <property type="match status" value="1"/>
</dbReference>
<dbReference type="EMBL" id="JASCIR010000023">
    <property type="protein sequence ID" value="MDI3389127.1"/>
    <property type="molecule type" value="Genomic_DNA"/>
</dbReference>
<dbReference type="InterPro" id="IPR009061">
    <property type="entry name" value="DNA-bd_dom_put_sf"/>
</dbReference>
<keyword evidence="5" id="KW-1185">Reference proteome</keyword>
<dbReference type="Proteomes" id="UP001224661">
    <property type="component" value="Unassembled WGS sequence"/>
</dbReference>
<organism evidence="4 5">
    <name type="scientific">Streptomyces solicavernae</name>
    <dbReference type="NCBI Taxonomy" id="3043614"/>
    <lineage>
        <taxon>Bacteria</taxon>
        <taxon>Bacillati</taxon>
        <taxon>Actinomycetota</taxon>
        <taxon>Actinomycetes</taxon>
        <taxon>Kitasatosporales</taxon>
        <taxon>Streptomycetaceae</taxon>
        <taxon>Streptomyces</taxon>
    </lineage>
</organism>
<proteinExistence type="predicted"/>
<dbReference type="PANTHER" id="PTHR30204">
    <property type="entry name" value="REDOX-CYCLING DRUG-SENSING TRANSCRIPTIONAL ACTIVATOR SOXR"/>
    <property type="match status" value="1"/>
</dbReference>
<dbReference type="PANTHER" id="PTHR30204:SF93">
    <property type="entry name" value="HTH MERR-TYPE DOMAIN-CONTAINING PROTEIN"/>
    <property type="match status" value="1"/>
</dbReference>